<organism evidence="10 11">
    <name type="scientific">Ferrimonas aestuarii</name>
    <dbReference type="NCBI Taxonomy" id="2569539"/>
    <lineage>
        <taxon>Bacteria</taxon>
        <taxon>Pseudomonadati</taxon>
        <taxon>Pseudomonadota</taxon>
        <taxon>Gammaproteobacteria</taxon>
        <taxon>Alteromonadales</taxon>
        <taxon>Ferrimonadaceae</taxon>
        <taxon>Ferrimonas</taxon>
    </lineage>
</organism>
<comment type="similarity">
    <text evidence="1 7">Belongs to the DNA polymerase type-B family.</text>
</comment>
<evidence type="ECO:0000313" key="11">
    <source>
        <dbReference type="Proteomes" id="UP000305675"/>
    </source>
</evidence>
<dbReference type="NCBIfam" id="NF004421">
    <property type="entry name" value="PRK05762.1-2"/>
    <property type="match status" value="1"/>
</dbReference>
<comment type="caution">
    <text evidence="10">The sequence shown here is derived from an EMBL/GenBank/DDBJ whole genome shotgun (WGS) entry which is preliminary data.</text>
</comment>
<dbReference type="InterPro" id="IPR043502">
    <property type="entry name" value="DNA/RNA_pol_sf"/>
</dbReference>
<dbReference type="SUPFAM" id="SSF56672">
    <property type="entry name" value="DNA/RNA polymerases"/>
    <property type="match status" value="1"/>
</dbReference>
<evidence type="ECO:0000256" key="1">
    <source>
        <dbReference type="ARBA" id="ARBA00005755"/>
    </source>
</evidence>
<evidence type="ECO:0000313" key="10">
    <source>
        <dbReference type="EMBL" id="TKB58569.1"/>
    </source>
</evidence>
<dbReference type="InterPro" id="IPR023211">
    <property type="entry name" value="DNA_pol_palm_dom_sf"/>
</dbReference>
<evidence type="ECO:0000256" key="5">
    <source>
        <dbReference type="ARBA" id="ARBA00023125"/>
    </source>
</evidence>
<dbReference type="InterPro" id="IPR017964">
    <property type="entry name" value="DNA-dir_DNA_pol_B_CS"/>
</dbReference>
<dbReference type="InterPro" id="IPR050240">
    <property type="entry name" value="DNA_pol_type-B"/>
</dbReference>
<dbReference type="SMART" id="SM00486">
    <property type="entry name" value="POLBc"/>
    <property type="match status" value="1"/>
</dbReference>
<keyword evidence="2 7" id="KW-0808">Transferase</keyword>
<accession>A0A4U1BTQ7</accession>
<proteinExistence type="inferred from homology"/>
<evidence type="ECO:0000256" key="7">
    <source>
        <dbReference type="RuleBase" id="RU000442"/>
    </source>
</evidence>
<dbReference type="EC" id="2.7.7.7" evidence="7"/>
<keyword evidence="5 7" id="KW-0238">DNA-binding</keyword>
<dbReference type="CDD" id="cd05784">
    <property type="entry name" value="DNA_polB_II_exo"/>
    <property type="match status" value="1"/>
</dbReference>
<dbReference type="Gene3D" id="2.40.50.590">
    <property type="match status" value="1"/>
</dbReference>
<protein>
    <recommendedName>
        <fullName evidence="7">DNA polymerase</fullName>
        <ecNumber evidence="7">2.7.7.7</ecNumber>
    </recommendedName>
</protein>
<feature type="domain" description="DNA-directed DNA polymerase family B multifunctional" evidence="8">
    <location>
        <begin position="371"/>
        <end position="748"/>
    </location>
</feature>
<dbReference type="RefSeq" id="WP_136861717.1">
    <property type="nucleotide sequence ID" value="NZ_SWCJ01000001.1"/>
</dbReference>
<dbReference type="InterPro" id="IPR006133">
    <property type="entry name" value="DNA-dir_DNA_pol_B_exonuc"/>
</dbReference>
<evidence type="ECO:0000259" key="8">
    <source>
        <dbReference type="Pfam" id="PF00136"/>
    </source>
</evidence>
<dbReference type="InterPro" id="IPR006134">
    <property type="entry name" value="DNA-dir_DNA_pol_B_multi_dom"/>
</dbReference>
<dbReference type="Gene3D" id="1.10.287.690">
    <property type="entry name" value="Helix hairpin bin"/>
    <property type="match status" value="1"/>
</dbReference>
<keyword evidence="11" id="KW-1185">Reference proteome</keyword>
<dbReference type="GO" id="GO:0008296">
    <property type="term" value="F:3'-5'-DNA exonuclease activity"/>
    <property type="evidence" value="ECO:0007669"/>
    <property type="project" value="TreeGrafter"/>
</dbReference>
<dbReference type="PANTHER" id="PTHR10322">
    <property type="entry name" value="DNA POLYMERASE CATALYTIC SUBUNIT"/>
    <property type="match status" value="1"/>
</dbReference>
<dbReference type="EMBL" id="SWCJ01000001">
    <property type="protein sequence ID" value="TKB58569.1"/>
    <property type="molecule type" value="Genomic_DNA"/>
</dbReference>
<dbReference type="GO" id="GO:0009432">
    <property type="term" value="P:SOS response"/>
    <property type="evidence" value="ECO:0007669"/>
    <property type="project" value="TreeGrafter"/>
</dbReference>
<dbReference type="GO" id="GO:0045004">
    <property type="term" value="P:DNA replication proofreading"/>
    <property type="evidence" value="ECO:0007669"/>
    <property type="project" value="TreeGrafter"/>
</dbReference>
<dbReference type="FunFam" id="3.90.1600.10:FF:000030">
    <property type="entry name" value="DNA polymerase II"/>
    <property type="match status" value="1"/>
</dbReference>
<evidence type="ECO:0000256" key="6">
    <source>
        <dbReference type="ARBA" id="ARBA00049244"/>
    </source>
</evidence>
<dbReference type="InterPro" id="IPR012337">
    <property type="entry name" value="RNaseH-like_sf"/>
</dbReference>
<evidence type="ECO:0000259" key="9">
    <source>
        <dbReference type="Pfam" id="PF03104"/>
    </source>
</evidence>
<keyword evidence="7" id="KW-0235">DNA replication</keyword>
<feature type="domain" description="DNA-directed DNA polymerase family B exonuclease" evidence="9">
    <location>
        <begin position="182"/>
        <end position="290"/>
    </location>
</feature>
<keyword evidence="4 7" id="KW-0239">DNA-directed DNA polymerase</keyword>
<dbReference type="Pfam" id="PF00136">
    <property type="entry name" value="DNA_pol_B"/>
    <property type="match status" value="1"/>
</dbReference>
<dbReference type="InterPro" id="IPR006172">
    <property type="entry name" value="DNA-dir_DNA_pol_B"/>
</dbReference>
<name>A0A4U1BTQ7_9GAMM</name>
<dbReference type="AlphaFoldDB" id="A0A4U1BTQ7"/>
<dbReference type="Pfam" id="PF03104">
    <property type="entry name" value="DNA_pol_B_exo1"/>
    <property type="match status" value="1"/>
</dbReference>
<reference evidence="10 11" key="1">
    <citation type="submission" date="2019-04" db="EMBL/GenBank/DDBJ databases">
        <authorList>
            <person name="Hwang J.C."/>
        </authorList>
    </citation>
    <scope>NUCLEOTIDE SEQUENCE [LARGE SCALE GENOMIC DNA]</scope>
    <source>
        <strain evidence="10 11">IMCC35002</strain>
    </source>
</reference>
<dbReference type="GO" id="GO:0003887">
    <property type="term" value="F:DNA-directed DNA polymerase activity"/>
    <property type="evidence" value="ECO:0007669"/>
    <property type="project" value="UniProtKB-KW"/>
</dbReference>
<dbReference type="Gene3D" id="3.90.1600.10">
    <property type="entry name" value="Palm domain of DNA polymerase"/>
    <property type="match status" value="2"/>
</dbReference>
<dbReference type="OrthoDB" id="5807460at2"/>
<sequence length="775" mass="88024">MKQTPLPNGWLLSRNQTPAANGLTLTYWFSTDSGPALVEVKGQPYTGFVDAQFAPQLLDWLKPWPTSQWQLKPAQAMSFSNAPLQVLYCYSDKLWQQVQQYCQERGRPLLEADIRPCDRYLIERRIRGGAQWRRQPDGNYQLRAHDFHPTLSWVSLDIECSRDGELYSIGLYGDSDKRVVMRGQGQQCDWITWVDTEAELIQSLLAWFSQHDPDLILGWNVVGFDLKLLQKRAELNGIELRLGRGDTLPLWQQQAGPGRGFGLEGRLVLDGIDWLKAAFYQFESFALDNVANEILGEGKDCEDASNRMAEIEHNFHHNKLALAKYNLKDCELVWRIFEKLELIEFMMSRAQLTGLEADRLGGSVAAFVNLYLPELHRSGYVAPNLEQSDLAPSPGGYVMDSKPGRYQHILVLDFKSLYPSIIRSFLIDPMGMVAAQQAQDEDRVDGFRGAQFHRSQHHLPAIISTLWQQRELAKRSQNAPLSQAIKIIMNSFYGVLGAQGCRFHDPRLASSITLRGHEIMKLTRQWIEEQGYEVIYGDTDSTFVHVANAADSQGAREVGAQLAALINDKWQRKLSQEYGLDSVLELEFETHFEHFFMPTLRGAAQGSKKRYVGAKVAAAGEIQLIFKGMETVRSDWTPLAKQFQQRLYHAWFKGEPLTELIQEQVNLLLDGGCDELLLYKKRLRQPLEQYQSKGPHVIAAEKANAKLGRARYGRGSRIGYFMTLAGPQPQVACTAAIDYQHYLDKQLRPIIEPIVAHTEPPMDLEQLLNGQLGLF</sequence>
<dbReference type="Gene3D" id="3.30.420.10">
    <property type="entry name" value="Ribonuclease H-like superfamily/Ribonuclease H"/>
    <property type="match status" value="1"/>
</dbReference>
<dbReference type="PRINTS" id="PR00106">
    <property type="entry name" value="DNAPOLB"/>
</dbReference>
<dbReference type="Proteomes" id="UP000305675">
    <property type="component" value="Unassembled WGS sequence"/>
</dbReference>
<dbReference type="Gene3D" id="1.10.132.60">
    <property type="entry name" value="DNA polymerase family B, C-terminal domain"/>
    <property type="match status" value="1"/>
</dbReference>
<dbReference type="PANTHER" id="PTHR10322:SF23">
    <property type="entry name" value="DNA POLYMERASE DELTA CATALYTIC SUBUNIT"/>
    <property type="match status" value="1"/>
</dbReference>
<dbReference type="CDD" id="cd05537">
    <property type="entry name" value="POLBc_Pol_II"/>
    <property type="match status" value="1"/>
</dbReference>
<dbReference type="InterPro" id="IPR042087">
    <property type="entry name" value="DNA_pol_B_thumb"/>
</dbReference>
<evidence type="ECO:0000256" key="3">
    <source>
        <dbReference type="ARBA" id="ARBA00022695"/>
    </source>
</evidence>
<dbReference type="GO" id="GO:0003677">
    <property type="term" value="F:DNA binding"/>
    <property type="evidence" value="ECO:0007669"/>
    <property type="project" value="UniProtKB-KW"/>
</dbReference>
<gene>
    <name evidence="10" type="ORF">FCL42_02140</name>
</gene>
<comment type="catalytic activity">
    <reaction evidence="6 7">
        <text>DNA(n) + a 2'-deoxyribonucleoside 5'-triphosphate = DNA(n+1) + diphosphate</text>
        <dbReference type="Rhea" id="RHEA:22508"/>
        <dbReference type="Rhea" id="RHEA-COMP:17339"/>
        <dbReference type="Rhea" id="RHEA-COMP:17340"/>
        <dbReference type="ChEBI" id="CHEBI:33019"/>
        <dbReference type="ChEBI" id="CHEBI:61560"/>
        <dbReference type="ChEBI" id="CHEBI:173112"/>
        <dbReference type="EC" id="2.7.7.7"/>
    </reaction>
</comment>
<dbReference type="PROSITE" id="PS00116">
    <property type="entry name" value="DNA_POLYMERASE_B"/>
    <property type="match status" value="1"/>
</dbReference>
<dbReference type="SUPFAM" id="SSF53098">
    <property type="entry name" value="Ribonuclease H-like"/>
    <property type="match status" value="1"/>
</dbReference>
<dbReference type="GO" id="GO:0000166">
    <property type="term" value="F:nucleotide binding"/>
    <property type="evidence" value="ECO:0007669"/>
    <property type="project" value="InterPro"/>
</dbReference>
<keyword evidence="3 7" id="KW-0548">Nucleotidyltransferase</keyword>
<evidence type="ECO:0000256" key="4">
    <source>
        <dbReference type="ARBA" id="ARBA00022932"/>
    </source>
</evidence>
<evidence type="ECO:0000256" key="2">
    <source>
        <dbReference type="ARBA" id="ARBA00022679"/>
    </source>
</evidence>
<dbReference type="InterPro" id="IPR036397">
    <property type="entry name" value="RNaseH_sf"/>
</dbReference>